<evidence type="ECO:0000313" key="2">
    <source>
        <dbReference type="Proteomes" id="UP001501803"/>
    </source>
</evidence>
<reference evidence="2" key="1">
    <citation type="journal article" date="2019" name="Int. J. Syst. Evol. Microbiol.">
        <title>The Global Catalogue of Microorganisms (GCM) 10K type strain sequencing project: providing services to taxonomists for standard genome sequencing and annotation.</title>
        <authorList>
            <consortium name="The Broad Institute Genomics Platform"/>
            <consortium name="The Broad Institute Genome Sequencing Center for Infectious Disease"/>
            <person name="Wu L."/>
            <person name="Ma J."/>
        </authorList>
    </citation>
    <scope>NUCLEOTIDE SEQUENCE [LARGE SCALE GENOMIC DNA]</scope>
    <source>
        <strain evidence="2">JCM 17021</strain>
    </source>
</reference>
<accession>A0ABP7L6A5</accession>
<proteinExistence type="predicted"/>
<protein>
    <recommendedName>
        <fullName evidence="3">Asparagine synthase</fullName>
    </recommendedName>
</protein>
<evidence type="ECO:0000313" key="1">
    <source>
        <dbReference type="EMBL" id="GAA3894876.1"/>
    </source>
</evidence>
<gene>
    <name evidence="1" type="ORF">GCM10022381_40580</name>
</gene>
<name>A0ABP7L6A5_9MICO</name>
<organism evidence="1 2">
    <name type="scientific">Leifsonia kafniensis</name>
    <dbReference type="NCBI Taxonomy" id="475957"/>
    <lineage>
        <taxon>Bacteria</taxon>
        <taxon>Bacillati</taxon>
        <taxon>Actinomycetota</taxon>
        <taxon>Actinomycetes</taxon>
        <taxon>Micrococcales</taxon>
        <taxon>Microbacteriaceae</taxon>
        <taxon>Leifsonia</taxon>
    </lineage>
</organism>
<sequence>MWFRRKHRVRAKPFDFSTLPIPETPALEDMVSEGVMLAEFAARMALKNQIVIGALAESLSYDPEYYAESARAVLTEVIRESEGSAQLAEHKREVAAGRGGVGEHQHDYRAGDTANLRRREDVNLAVADRLAALRDDDDYVARLVARARDDAWGDIGQAITARLDRELQAFTLTDADADYWNRRDKRMRQLRREVAQLARESSKA</sequence>
<dbReference type="Proteomes" id="UP001501803">
    <property type="component" value="Unassembled WGS sequence"/>
</dbReference>
<keyword evidence="2" id="KW-1185">Reference proteome</keyword>
<dbReference type="EMBL" id="BAABCN010000017">
    <property type="protein sequence ID" value="GAA3894876.1"/>
    <property type="molecule type" value="Genomic_DNA"/>
</dbReference>
<comment type="caution">
    <text evidence="1">The sequence shown here is derived from an EMBL/GenBank/DDBJ whole genome shotgun (WGS) entry which is preliminary data.</text>
</comment>
<evidence type="ECO:0008006" key="3">
    <source>
        <dbReference type="Google" id="ProtNLM"/>
    </source>
</evidence>